<dbReference type="AlphaFoldDB" id="W1NC64"/>
<keyword evidence="4" id="KW-1185">Reference proteome</keyword>
<gene>
    <name evidence="3" type="ORF">BJB45_17910</name>
</gene>
<protein>
    <recommendedName>
        <fullName evidence="2">UspA domain-containing protein</fullName>
    </recommendedName>
</protein>
<name>W1NC64_9GAMM</name>
<dbReference type="SUPFAM" id="SSF52402">
    <property type="entry name" value="Adenine nucleotide alpha hydrolases-like"/>
    <property type="match status" value="1"/>
</dbReference>
<dbReference type="InterPro" id="IPR014729">
    <property type="entry name" value="Rossmann-like_a/b/a_fold"/>
</dbReference>
<organism evidence="3 4">
    <name type="scientific">Halomonas huangheensis</name>
    <dbReference type="NCBI Taxonomy" id="1178482"/>
    <lineage>
        <taxon>Bacteria</taxon>
        <taxon>Pseudomonadati</taxon>
        <taxon>Pseudomonadota</taxon>
        <taxon>Gammaproteobacteria</taxon>
        <taxon>Oceanospirillales</taxon>
        <taxon>Halomonadaceae</taxon>
        <taxon>Halomonas</taxon>
    </lineage>
</organism>
<dbReference type="PANTHER" id="PTHR46268">
    <property type="entry name" value="STRESS RESPONSE PROTEIN NHAX"/>
    <property type="match status" value="1"/>
</dbReference>
<reference evidence="3 4" key="1">
    <citation type="submission" date="2013-08" db="EMBL/GenBank/DDBJ databases">
        <title>draft genome of Halomonas huanghegensis, strain BJGMM-B45T.</title>
        <authorList>
            <person name="Miao C."/>
            <person name="Wan Y."/>
            <person name="Jin W."/>
        </authorList>
    </citation>
    <scope>NUCLEOTIDE SEQUENCE [LARGE SCALE GENOMIC DNA]</scope>
    <source>
        <strain evidence="3 4">BJGMM-B45</strain>
    </source>
</reference>
<dbReference type="Proteomes" id="UP000019113">
    <property type="component" value="Unassembled WGS sequence"/>
</dbReference>
<evidence type="ECO:0000313" key="3">
    <source>
        <dbReference type="EMBL" id="ERL53152.1"/>
    </source>
</evidence>
<comment type="caution">
    <text evidence="3">The sequence shown here is derived from an EMBL/GenBank/DDBJ whole genome shotgun (WGS) entry which is preliminary data.</text>
</comment>
<dbReference type="PANTHER" id="PTHR46268:SF6">
    <property type="entry name" value="UNIVERSAL STRESS PROTEIN UP12"/>
    <property type="match status" value="1"/>
</dbReference>
<dbReference type="KEGG" id="hhu:AR456_12010"/>
<comment type="similarity">
    <text evidence="1">Belongs to the universal stress protein A family.</text>
</comment>
<dbReference type="EMBL" id="AVBC01000011">
    <property type="protein sequence ID" value="ERL53152.1"/>
    <property type="molecule type" value="Genomic_DNA"/>
</dbReference>
<dbReference type="Pfam" id="PF00582">
    <property type="entry name" value="Usp"/>
    <property type="match status" value="1"/>
</dbReference>
<sequence>MFKKILVPIDGSEYARDALKVACQLSDDTGSQIILLHVPEELDHEPLLVWGVAAVPAFSALEKREEVGREILNKAEQEARQLDAPETSTILTHGDPGRVILNTARDMAVDAIIMGSRGLGELKSLMIGSVSHKVSHGAGCRVITVH</sequence>
<dbReference type="eggNOG" id="COG0589">
    <property type="taxonomic scope" value="Bacteria"/>
</dbReference>
<dbReference type="PATRIC" id="fig|1178482.3.peg.185"/>
<accession>W1NC64</accession>
<dbReference type="OrthoDB" id="5795499at2"/>
<feature type="domain" description="UspA" evidence="2">
    <location>
        <begin position="1"/>
        <end position="146"/>
    </location>
</feature>
<proteinExistence type="inferred from homology"/>
<evidence type="ECO:0000256" key="1">
    <source>
        <dbReference type="ARBA" id="ARBA00008791"/>
    </source>
</evidence>
<dbReference type="STRING" id="1178482.AR456_12010"/>
<dbReference type="Gene3D" id="3.40.50.620">
    <property type="entry name" value="HUPs"/>
    <property type="match status" value="1"/>
</dbReference>
<dbReference type="PRINTS" id="PR01438">
    <property type="entry name" value="UNVRSLSTRESS"/>
</dbReference>
<evidence type="ECO:0000313" key="4">
    <source>
        <dbReference type="Proteomes" id="UP000019113"/>
    </source>
</evidence>
<dbReference type="RefSeq" id="WP_021817134.1">
    <property type="nucleotide sequence ID" value="NZ_AVBC01000011.1"/>
</dbReference>
<evidence type="ECO:0000259" key="2">
    <source>
        <dbReference type="Pfam" id="PF00582"/>
    </source>
</evidence>
<dbReference type="CDD" id="cd00293">
    <property type="entry name" value="USP-like"/>
    <property type="match status" value="1"/>
</dbReference>
<dbReference type="InterPro" id="IPR006015">
    <property type="entry name" value="Universal_stress_UspA"/>
</dbReference>
<dbReference type="InterPro" id="IPR006016">
    <property type="entry name" value="UspA"/>
</dbReference>